<name>L8GXN8_ACACF</name>
<proteinExistence type="inferred from homology"/>
<dbReference type="KEGG" id="acan:ACA1_065750"/>
<dbReference type="SUPFAM" id="SSF55120">
    <property type="entry name" value="Pseudouridine synthase"/>
    <property type="match status" value="1"/>
</dbReference>
<dbReference type="Proteomes" id="UP000011083">
    <property type="component" value="Unassembled WGS sequence"/>
</dbReference>
<feature type="compositionally biased region" description="Basic and acidic residues" evidence="5">
    <location>
        <begin position="130"/>
        <end position="146"/>
    </location>
</feature>
<dbReference type="GeneID" id="14917984"/>
<dbReference type="GO" id="GO:0003723">
    <property type="term" value="F:RNA binding"/>
    <property type="evidence" value="ECO:0007669"/>
    <property type="project" value="InterPro"/>
</dbReference>
<evidence type="ECO:0000313" key="8">
    <source>
        <dbReference type="Proteomes" id="UP000011083"/>
    </source>
</evidence>
<feature type="compositionally biased region" description="Basic and acidic residues" evidence="5">
    <location>
        <begin position="178"/>
        <end position="187"/>
    </location>
</feature>
<dbReference type="InterPro" id="IPR020103">
    <property type="entry name" value="PsdUridine_synth_cat_dom_sf"/>
</dbReference>
<dbReference type="PANTHER" id="PTHR13767:SF2">
    <property type="entry name" value="PSEUDOURIDYLATE SYNTHASE TRUB1"/>
    <property type="match status" value="1"/>
</dbReference>
<evidence type="ECO:0000259" key="6">
    <source>
        <dbReference type="Pfam" id="PF01509"/>
    </source>
</evidence>
<dbReference type="PANTHER" id="PTHR13767">
    <property type="entry name" value="TRNA-PSEUDOURIDINE SYNTHASE"/>
    <property type="match status" value="1"/>
</dbReference>
<evidence type="ECO:0000256" key="1">
    <source>
        <dbReference type="ARBA" id="ARBA00008999"/>
    </source>
</evidence>
<dbReference type="EC" id="5.4.99.25" evidence="2"/>
<feature type="region of interest" description="Disordered" evidence="5">
    <location>
        <begin position="108"/>
        <end position="201"/>
    </location>
</feature>
<dbReference type="EMBL" id="KB007974">
    <property type="protein sequence ID" value="ELR17755.1"/>
    <property type="molecule type" value="Genomic_DNA"/>
</dbReference>
<keyword evidence="8" id="KW-1185">Reference proteome</keyword>
<gene>
    <name evidence="7" type="ORF">ACA1_065750</name>
</gene>
<keyword evidence="4" id="KW-0413">Isomerase</keyword>
<dbReference type="Pfam" id="PF01509">
    <property type="entry name" value="TruB_N"/>
    <property type="match status" value="2"/>
</dbReference>
<protein>
    <recommendedName>
        <fullName evidence="2">tRNA pseudouridine(55) synthase</fullName>
        <ecNumber evidence="2">5.4.99.25</ecNumber>
    </recommendedName>
</protein>
<accession>L8GXN8</accession>
<organism evidence="7 8">
    <name type="scientific">Acanthamoeba castellanii (strain ATCC 30010 / Neff)</name>
    <dbReference type="NCBI Taxonomy" id="1257118"/>
    <lineage>
        <taxon>Eukaryota</taxon>
        <taxon>Amoebozoa</taxon>
        <taxon>Discosea</taxon>
        <taxon>Longamoebia</taxon>
        <taxon>Centramoebida</taxon>
        <taxon>Acanthamoebidae</taxon>
        <taxon>Acanthamoeba</taxon>
    </lineage>
</organism>
<keyword evidence="3" id="KW-0819">tRNA processing</keyword>
<dbReference type="AlphaFoldDB" id="L8GXN8"/>
<dbReference type="OrthoDB" id="9995526at2759"/>
<sequence>MEQEEAKGVRVVLVDKPPGMTPLAAIEQLRRERPQEFSADLKMGYAGRLDPLARGLLVCLAGPHGAPLSLQKEIEGESKIYEFQVLFGVETDTYDVMGLVQPRRCRATTTATQGARAAQSSSDDGGGGERNGECESEAKRKRRELEQVDDGGEKEEREEEETAVDDEHTNKKKQRRYAPSDDGTRLETEDEAEEGPGAREIDEEVVKAVMPFFVGKRSQAYPPFSSARVKGKPLFHWARQGPEKMREILPLIPRVEVEIRTLELLSTHSLSRDELRKEIWTKIGRVKGDFRQPQILQSWDDHYFQPPAGTLAHEMGQRLGVGAVAFDIHRTSVGHHSIDQAIRLSAAP</sequence>
<comment type="similarity">
    <text evidence="1">Belongs to the pseudouridine synthase TruB family.</text>
</comment>
<dbReference type="InterPro" id="IPR002501">
    <property type="entry name" value="PsdUridine_synth_N"/>
</dbReference>
<dbReference type="GO" id="GO:0160148">
    <property type="term" value="F:tRNA pseudouridine(55) synthase activity"/>
    <property type="evidence" value="ECO:0007669"/>
    <property type="project" value="UniProtKB-EC"/>
</dbReference>
<evidence type="ECO:0000256" key="5">
    <source>
        <dbReference type="SAM" id="MobiDB-lite"/>
    </source>
</evidence>
<feature type="domain" description="Pseudouridine synthase II N-terminal" evidence="6">
    <location>
        <begin position="42"/>
        <end position="105"/>
    </location>
</feature>
<dbReference type="STRING" id="1257118.L8GXN8"/>
<feature type="domain" description="Pseudouridine synthase II N-terminal" evidence="6">
    <location>
        <begin position="187"/>
        <end position="267"/>
    </location>
</feature>
<evidence type="ECO:0000256" key="3">
    <source>
        <dbReference type="ARBA" id="ARBA00022694"/>
    </source>
</evidence>
<dbReference type="GO" id="GO:0006400">
    <property type="term" value="P:tRNA modification"/>
    <property type="evidence" value="ECO:0007669"/>
    <property type="project" value="TreeGrafter"/>
</dbReference>
<dbReference type="GO" id="GO:1990481">
    <property type="term" value="P:mRNA pseudouridine synthesis"/>
    <property type="evidence" value="ECO:0007669"/>
    <property type="project" value="TreeGrafter"/>
</dbReference>
<evidence type="ECO:0000256" key="4">
    <source>
        <dbReference type="ARBA" id="ARBA00023235"/>
    </source>
</evidence>
<reference evidence="7 8" key="1">
    <citation type="journal article" date="2013" name="Genome Biol.">
        <title>Genome of Acanthamoeba castellanii highlights extensive lateral gene transfer and early evolution of tyrosine kinase signaling.</title>
        <authorList>
            <person name="Clarke M."/>
            <person name="Lohan A.J."/>
            <person name="Liu B."/>
            <person name="Lagkouvardos I."/>
            <person name="Roy S."/>
            <person name="Zafar N."/>
            <person name="Bertelli C."/>
            <person name="Schilde C."/>
            <person name="Kianianmomeni A."/>
            <person name="Burglin T.R."/>
            <person name="Frech C."/>
            <person name="Turcotte B."/>
            <person name="Kopec K.O."/>
            <person name="Synnott J.M."/>
            <person name="Choo C."/>
            <person name="Paponov I."/>
            <person name="Finkler A."/>
            <person name="Soon Heng Tan C."/>
            <person name="Hutchins A.P."/>
            <person name="Weinmeier T."/>
            <person name="Rattei T."/>
            <person name="Chu J.S."/>
            <person name="Gimenez G."/>
            <person name="Irimia M."/>
            <person name="Rigden D.J."/>
            <person name="Fitzpatrick D.A."/>
            <person name="Lorenzo-Morales J."/>
            <person name="Bateman A."/>
            <person name="Chiu C.H."/>
            <person name="Tang P."/>
            <person name="Hegemann P."/>
            <person name="Fromm H."/>
            <person name="Raoult D."/>
            <person name="Greub G."/>
            <person name="Miranda-Saavedra D."/>
            <person name="Chen N."/>
            <person name="Nash P."/>
            <person name="Ginger M.L."/>
            <person name="Horn M."/>
            <person name="Schaap P."/>
            <person name="Caler L."/>
            <person name="Loftus B."/>
        </authorList>
    </citation>
    <scope>NUCLEOTIDE SEQUENCE [LARGE SCALE GENOMIC DNA]</scope>
    <source>
        <strain evidence="7 8">Neff</strain>
    </source>
</reference>
<feature type="compositionally biased region" description="Acidic residues" evidence="5">
    <location>
        <begin position="147"/>
        <end position="164"/>
    </location>
</feature>
<dbReference type="VEuPathDB" id="AmoebaDB:ACA1_065750"/>
<dbReference type="InterPro" id="IPR014780">
    <property type="entry name" value="tRNA_psdUridine_synth_TruB"/>
</dbReference>
<dbReference type="RefSeq" id="XP_004339768.1">
    <property type="nucleotide sequence ID" value="XM_004339720.1"/>
</dbReference>
<evidence type="ECO:0000313" key="7">
    <source>
        <dbReference type="EMBL" id="ELR17755.1"/>
    </source>
</evidence>
<dbReference type="Gene3D" id="3.30.2350.10">
    <property type="entry name" value="Pseudouridine synthase"/>
    <property type="match status" value="1"/>
</dbReference>
<evidence type="ECO:0000256" key="2">
    <source>
        <dbReference type="ARBA" id="ARBA00012787"/>
    </source>
</evidence>
<feature type="compositionally biased region" description="Low complexity" evidence="5">
    <location>
        <begin position="108"/>
        <end position="123"/>
    </location>
</feature>